<evidence type="ECO:0000313" key="2">
    <source>
        <dbReference type="Proteomes" id="UP000024635"/>
    </source>
</evidence>
<proteinExistence type="predicted"/>
<organism evidence="1 2">
    <name type="scientific">Ancylostoma ceylanicum</name>
    <dbReference type="NCBI Taxonomy" id="53326"/>
    <lineage>
        <taxon>Eukaryota</taxon>
        <taxon>Metazoa</taxon>
        <taxon>Ecdysozoa</taxon>
        <taxon>Nematoda</taxon>
        <taxon>Chromadorea</taxon>
        <taxon>Rhabditida</taxon>
        <taxon>Rhabditina</taxon>
        <taxon>Rhabditomorpha</taxon>
        <taxon>Strongyloidea</taxon>
        <taxon>Ancylostomatidae</taxon>
        <taxon>Ancylostomatinae</taxon>
        <taxon>Ancylostoma</taxon>
    </lineage>
</organism>
<keyword evidence="2" id="KW-1185">Reference proteome</keyword>
<gene>
    <name evidence="1" type="primary">Acey_s0332.g2741</name>
    <name evidence="1" type="ORF">Y032_0332g2741</name>
</gene>
<dbReference type="AlphaFoldDB" id="A0A016RZ25"/>
<protein>
    <submittedName>
        <fullName evidence="1">Uncharacterized protein</fullName>
    </submittedName>
</protein>
<evidence type="ECO:0000313" key="1">
    <source>
        <dbReference type="EMBL" id="EYB83588.1"/>
    </source>
</evidence>
<dbReference type="Proteomes" id="UP000024635">
    <property type="component" value="Unassembled WGS sequence"/>
</dbReference>
<reference evidence="2" key="1">
    <citation type="journal article" date="2015" name="Nat. Genet.">
        <title>The genome and transcriptome of the zoonotic hookworm Ancylostoma ceylanicum identify infection-specific gene families.</title>
        <authorList>
            <person name="Schwarz E.M."/>
            <person name="Hu Y."/>
            <person name="Antoshechkin I."/>
            <person name="Miller M.M."/>
            <person name="Sternberg P.W."/>
            <person name="Aroian R.V."/>
        </authorList>
    </citation>
    <scope>NUCLEOTIDE SEQUENCE</scope>
    <source>
        <strain evidence="2">HY135</strain>
    </source>
</reference>
<dbReference type="EMBL" id="JARK01001668">
    <property type="protein sequence ID" value="EYB83588.1"/>
    <property type="molecule type" value="Genomic_DNA"/>
</dbReference>
<comment type="caution">
    <text evidence="1">The sequence shown here is derived from an EMBL/GenBank/DDBJ whole genome shotgun (WGS) entry which is preliminary data.</text>
</comment>
<name>A0A016RZ25_9BILA</name>
<accession>A0A016RZ25</accession>
<sequence length="96" mass="10967">MVQERIKCYIIHTSLAVRLTPDFQTSTNARFARILHIECKENPENLSRNTYIPLRQFQRSPEIPSNPPGLLSSRQSDALWSGCEHLVVTDSVQMIA</sequence>